<dbReference type="InterPro" id="IPR000413">
    <property type="entry name" value="Integrin_alpha"/>
</dbReference>
<dbReference type="GO" id="GO:0098609">
    <property type="term" value="P:cell-cell adhesion"/>
    <property type="evidence" value="ECO:0007669"/>
    <property type="project" value="TreeGrafter"/>
</dbReference>
<dbReference type="GO" id="GO:0007160">
    <property type="term" value="P:cell-matrix adhesion"/>
    <property type="evidence" value="ECO:0007669"/>
    <property type="project" value="TreeGrafter"/>
</dbReference>
<sequence>MKAMFRKKLSGSAESVDGKAMHATSAWFAQFMPVSNKPRKAYLLALLAISISAAQAQQSAANTPNQSDWYQQAQQQLDLRQYRMQAAKSPHTYASANPQHSLGFVYTPEGYTVQKYGVAGTDRPAWQLHFGLQRIGRAGQGALPATYQRSEAQTTALTYQFAHYRVEYTNSTQGMRQNFVVSQAPEGTGALEVTLSLSGDLTAQQRHARQVAFHTPGAAQDVQLVYDEIKVWDATQRLLPATMELRNEQELVLVVDDREAVYPVTVDPLNHAPDWTDAGDGLLFSTLSDLTTPTLYGYSVSGAGDVNGDGYDDVLVGAPTYVEIINVSAETFNFVSVGAAFLYLGSATGPSITPDEVLQPTTEAGALMGFSVSGAGDVNGDGYDDVLVGAPGDRTNLTIGLGTVSVAVGKVYVYSGADFDGDLMTSPTVSATVFPKQADFGVLVSTPANPLYGFSVSEAGDVNGDGYADVIVGAPAYTDLVLLNVSGRADIYHGSSTGLGSAPARKIKGGLASGLFGYSVDGGAKINNDTYDDVIVGAPASMGAGLTGAAYVFHGSATGITATSTAGAATSLRPVGLELNTLFGFSVSTLNDVNSDGRDDVAVGEPLSLELFGADLVAVGNVHLYYGANAGLLTTGATTLTSPRSPLVLEAVEGNLLYGFSVSDAGDVNCDGITDVIIGEPGGLAVSTGTGILGLVDASQSSGHAYVYFGKSGSGPINQFLWQLKETPDPSVANLMGACVSGVGDINGDGGSDFMISAPTGTLNLSTSLTGLIGNAVGYLTTGGVGRAHGYHGCKSFLSPPSDNDWDDDGMSNLEESNGNDPAGDDDNDGIYNYLDSTYIDFIDENGDGINDAFDYDYDGLPNHLDVDSDNDGMADAVEANGGVTPANLLPNGFFPLSLVKANDSDNDGWIDLYDTDNGGTSYENPDTDSDGQKDFLDLDSDSDDLLDYVEALDDNYDDDIKPELLARAADWEAANGSPGYYDSSLDDDADGIPNWMEDDDENGTPNFLQANTTYAPTSGRVVSKPTQGQQVKKGTGFPAATTLASPLAGGSYFFDSDQDGIIDLLDPDQSGMAATIPDEDGNGMADYRQIAPLPITLVSFAAVPTTKTVELTWETAAEFNNSHFEIERSQNGQNFETIGQLRGAGTSHQRLAYQFTDQRPYTGENYYRLKQVDLDGTVSYTETQSVFRQGYFDWVASPNPFDADLTLYYQGTVEGTAEIRVVTPQGRLIAERTLPLMQHTRHVLPAQWFPQPGVYYLTLRCGTQHQVVKVLKTE</sequence>
<reference evidence="5 6" key="1">
    <citation type="submission" date="2016-10" db="EMBL/GenBank/DDBJ databases">
        <authorList>
            <person name="de Groot N.N."/>
        </authorList>
    </citation>
    <scope>NUCLEOTIDE SEQUENCE [LARGE SCALE GENOMIC DNA]</scope>
    <source>
        <strain evidence="5 6">DSM 25186</strain>
    </source>
</reference>
<dbReference type="InterPro" id="IPR028994">
    <property type="entry name" value="Integrin_alpha_N"/>
</dbReference>
<dbReference type="Gene3D" id="2.130.10.130">
    <property type="entry name" value="Integrin alpha, N-terminal"/>
    <property type="match status" value="4"/>
</dbReference>
<organism evidence="5 6">
    <name type="scientific">Catalinimonas alkaloidigena</name>
    <dbReference type="NCBI Taxonomy" id="1075417"/>
    <lineage>
        <taxon>Bacteria</taxon>
        <taxon>Pseudomonadati</taxon>
        <taxon>Bacteroidota</taxon>
        <taxon>Cytophagia</taxon>
        <taxon>Cytophagales</taxon>
        <taxon>Catalimonadaceae</taxon>
        <taxon>Catalinimonas</taxon>
    </lineage>
</organism>
<evidence type="ECO:0000313" key="6">
    <source>
        <dbReference type="Proteomes" id="UP000198510"/>
    </source>
</evidence>
<dbReference type="InterPro" id="IPR013519">
    <property type="entry name" value="Int_alpha_beta-p"/>
</dbReference>
<dbReference type="EMBL" id="FNFO01000005">
    <property type="protein sequence ID" value="SDL28788.1"/>
    <property type="molecule type" value="Genomic_DNA"/>
</dbReference>
<gene>
    <name evidence="5" type="ORF">SAMN05421823_105112</name>
</gene>
<keyword evidence="6" id="KW-1185">Reference proteome</keyword>
<dbReference type="AlphaFoldDB" id="A0A1G9IU18"/>
<protein>
    <submittedName>
        <fullName evidence="5">FG-GAP repeat-containing protein</fullName>
    </submittedName>
</protein>
<dbReference type="Gene3D" id="2.60.40.10">
    <property type="entry name" value="Immunoglobulins"/>
    <property type="match status" value="1"/>
</dbReference>
<dbReference type="GO" id="GO:0007229">
    <property type="term" value="P:integrin-mediated signaling pathway"/>
    <property type="evidence" value="ECO:0007669"/>
    <property type="project" value="TreeGrafter"/>
</dbReference>
<keyword evidence="1" id="KW-0732">Signal</keyword>
<accession>A0A1G9IU18</accession>
<dbReference type="Pfam" id="PF01839">
    <property type="entry name" value="FG-GAP"/>
    <property type="match status" value="4"/>
</dbReference>
<keyword evidence="3" id="KW-0325">Glycoprotein</keyword>
<dbReference type="GO" id="GO:0033627">
    <property type="term" value="P:cell adhesion mediated by integrin"/>
    <property type="evidence" value="ECO:0007669"/>
    <property type="project" value="TreeGrafter"/>
</dbReference>
<dbReference type="SMART" id="SM00191">
    <property type="entry name" value="Int_alpha"/>
    <property type="match status" value="7"/>
</dbReference>
<evidence type="ECO:0000256" key="3">
    <source>
        <dbReference type="ARBA" id="ARBA00023180"/>
    </source>
</evidence>
<dbReference type="STRING" id="1075417.SAMN05421823_105112"/>
<dbReference type="PROSITE" id="PS51470">
    <property type="entry name" value="FG_GAP"/>
    <property type="match status" value="4"/>
</dbReference>
<dbReference type="OrthoDB" id="964745at2"/>
<dbReference type="PANTHER" id="PTHR23220">
    <property type="entry name" value="INTEGRIN ALPHA"/>
    <property type="match status" value="1"/>
</dbReference>
<evidence type="ECO:0000256" key="4">
    <source>
        <dbReference type="SAM" id="MobiDB-lite"/>
    </source>
</evidence>
<proteinExistence type="predicted"/>
<dbReference type="PRINTS" id="PR01185">
    <property type="entry name" value="INTEGRINA"/>
</dbReference>
<dbReference type="InterPro" id="IPR013517">
    <property type="entry name" value="FG-GAP"/>
</dbReference>
<dbReference type="InterPro" id="IPR013783">
    <property type="entry name" value="Ig-like_fold"/>
</dbReference>
<dbReference type="GO" id="GO:0005178">
    <property type="term" value="F:integrin binding"/>
    <property type="evidence" value="ECO:0007669"/>
    <property type="project" value="TreeGrafter"/>
</dbReference>
<dbReference type="PANTHER" id="PTHR23220:SF122">
    <property type="entry name" value="INTEGRIN ALPHA-PS1"/>
    <property type="match status" value="1"/>
</dbReference>
<evidence type="ECO:0000256" key="2">
    <source>
        <dbReference type="ARBA" id="ARBA00022737"/>
    </source>
</evidence>
<dbReference type="Proteomes" id="UP000198510">
    <property type="component" value="Unassembled WGS sequence"/>
</dbReference>
<dbReference type="SUPFAM" id="SSF69318">
    <property type="entry name" value="Integrin alpha N-terminal domain"/>
    <property type="match status" value="2"/>
</dbReference>
<dbReference type="GO" id="GO:0008305">
    <property type="term" value="C:integrin complex"/>
    <property type="evidence" value="ECO:0007669"/>
    <property type="project" value="InterPro"/>
</dbReference>
<feature type="region of interest" description="Disordered" evidence="4">
    <location>
        <begin position="802"/>
        <end position="828"/>
    </location>
</feature>
<evidence type="ECO:0000256" key="1">
    <source>
        <dbReference type="ARBA" id="ARBA00022729"/>
    </source>
</evidence>
<name>A0A1G9IU18_9BACT</name>
<dbReference type="GO" id="GO:0009897">
    <property type="term" value="C:external side of plasma membrane"/>
    <property type="evidence" value="ECO:0007669"/>
    <property type="project" value="TreeGrafter"/>
</dbReference>
<evidence type="ECO:0000313" key="5">
    <source>
        <dbReference type="EMBL" id="SDL28788.1"/>
    </source>
</evidence>
<keyword evidence="2" id="KW-0677">Repeat</keyword>